<protein>
    <recommendedName>
        <fullName evidence="6">GRF-type domain-containing protein</fullName>
    </recommendedName>
</protein>
<comment type="caution">
    <text evidence="7">The sequence shown here is derived from an EMBL/GenBank/DDBJ whole genome shotgun (WGS) entry which is preliminary data.</text>
</comment>
<keyword evidence="2 4" id="KW-0863">Zinc-finger</keyword>
<dbReference type="Proteomes" id="UP001341840">
    <property type="component" value="Unassembled WGS sequence"/>
</dbReference>
<proteinExistence type="predicted"/>
<dbReference type="Pfam" id="PF06839">
    <property type="entry name" value="Zn_ribbon_GRF"/>
    <property type="match status" value="1"/>
</dbReference>
<evidence type="ECO:0000256" key="3">
    <source>
        <dbReference type="ARBA" id="ARBA00022833"/>
    </source>
</evidence>
<dbReference type="EMBL" id="JASCZI010032787">
    <property type="protein sequence ID" value="MED6128538.1"/>
    <property type="molecule type" value="Genomic_DNA"/>
</dbReference>
<evidence type="ECO:0000259" key="6">
    <source>
        <dbReference type="PROSITE" id="PS51999"/>
    </source>
</evidence>
<keyword evidence="3" id="KW-0862">Zinc</keyword>
<feature type="domain" description="GRF-type" evidence="6">
    <location>
        <begin position="45"/>
        <end position="83"/>
    </location>
</feature>
<reference evidence="7 8" key="1">
    <citation type="journal article" date="2023" name="Plants (Basel)">
        <title>Bridging the Gap: Combining Genomics and Transcriptomics Approaches to Understand Stylosanthes scabra, an Orphan Legume from the Brazilian Caatinga.</title>
        <authorList>
            <person name="Ferreira-Neto J.R.C."/>
            <person name="da Silva M.D."/>
            <person name="Binneck E."/>
            <person name="de Melo N.F."/>
            <person name="da Silva R.H."/>
            <person name="de Melo A.L.T.M."/>
            <person name="Pandolfi V."/>
            <person name="Bustamante F.O."/>
            <person name="Brasileiro-Vidal A.C."/>
            <person name="Benko-Iseppon A.M."/>
        </authorList>
    </citation>
    <scope>NUCLEOTIDE SEQUENCE [LARGE SCALE GENOMIC DNA]</scope>
    <source>
        <tissue evidence="7">Leaves</tissue>
    </source>
</reference>
<organism evidence="7 8">
    <name type="scientific">Stylosanthes scabra</name>
    <dbReference type="NCBI Taxonomy" id="79078"/>
    <lineage>
        <taxon>Eukaryota</taxon>
        <taxon>Viridiplantae</taxon>
        <taxon>Streptophyta</taxon>
        <taxon>Embryophyta</taxon>
        <taxon>Tracheophyta</taxon>
        <taxon>Spermatophyta</taxon>
        <taxon>Magnoliopsida</taxon>
        <taxon>eudicotyledons</taxon>
        <taxon>Gunneridae</taxon>
        <taxon>Pentapetalae</taxon>
        <taxon>rosids</taxon>
        <taxon>fabids</taxon>
        <taxon>Fabales</taxon>
        <taxon>Fabaceae</taxon>
        <taxon>Papilionoideae</taxon>
        <taxon>50 kb inversion clade</taxon>
        <taxon>dalbergioids sensu lato</taxon>
        <taxon>Dalbergieae</taxon>
        <taxon>Pterocarpus clade</taxon>
        <taxon>Stylosanthes</taxon>
    </lineage>
</organism>
<evidence type="ECO:0000256" key="4">
    <source>
        <dbReference type="PROSITE-ProRule" id="PRU01343"/>
    </source>
</evidence>
<evidence type="ECO:0000256" key="2">
    <source>
        <dbReference type="ARBA" id="ARBA00022771"/>
    </source>
</evidence>
<feature type="transmembrane region" description="Helical" evidence="5">
    <location>
        <begin position="128"/>
        <end position="149"/>
    </location>
</feature>
<name>A0ABU6RXL1_9FABA</name>
<evidence type="ECO:0000313" key="7">
    <source>
        <dbReference type="EMBL" id="MED6128538.1"/>
    </source>
</evidence>
<keyword evidence="1" id="KW-0479">Metal-binding</keyword>
<sequence length="151" mass="17326">MAELFFMRFDNKRRIRNKGMSSRAKRYAYESFGSGDSSTSGERFCNCGLRAPLQVSNSVANPGREYYSCPAKRCRYFTWAGPAIHGTTMLGGQICERNPEEHKTDLHTNLHLHDRVAKIEAEYIRLKLLACMNIIGFVFCMFMMLVLLLKI</sequence>
<keyword evidence="8" id="KW-1185">Reference proteome</keyword>
<evidence type="ECO:0000256" key="1">
    <source>
        <dbReference type="ARBA" id="ARBA00022723"/>
    </source>
</evidence>
<keyword evidence="5" id="KW-0812">Transmembrane</keyword>
<evidence type="ECO:0000256" key="5">
    <source>
        <dbReference type="SAM" id="Phobius"/>
    </source>
</evidence>
<keyword evidence="5" id="KW-0472">Membrane</keyword>
<gene>
    <name evidence="7" type="ORF">PIB30_098858</name>
</gene>
<dbReference type="InterPro" id="IPR010666">
    <property type="entry name" value="Znf_GRF"/>
</dbReference>
<dbReference type="PROSITE" id="PS51999">
    <property type="entry name" value="ZF_GRF"/>
    <property type="match status" value="1"/>
</dbReference>
<dbReference type="PANTHER" id="PTHR33248">
    <property type="entry name" value="ZINC ION-BINDING PROTEIN"/>
    <property type="match status" value="1"/>
</dbReference>
<accession>A0ABU6RXL1</accession>
<keyword evidence="5" id="KW-1133">Transmembrane helix</keyword>
<evidence type="ECO:0000313" key="8">
    <source>
        <dbReference type="Proteomes" id="UP001341840"/>
    </source>
</evidence>